<dbReference type="AlphaFoldDB" id="A0AA47ACC7"/>
<name>A0AA47ACC7_RHORH</name>
<accession>A0AA47ACC7</accession>
<dbReference type="EMBL" id="CP083974">
    <property type="protein sequence ID" value="UZF45368.1"/>
    <property type="molecule type" value="Genomic_DNA"/>
</dbReference>
<proteinExistence type="predicted"/>
<reference evidence="1 2" key="1">
    <citation type="journal article" date="2021" name="Front. Microbiol.">
        <title>Bacterial Transformation of Aromatic Monomers in Softwood Black Liquor.</title>
        <authorList>
            <person name="Navas L.E."/>
            <person name="Dexter G."/>
            <person name="Liu J."/>
            <person name="Levy-Booth D."/>
            <person name="Cho M."/>
            <person name="Jang S.K."/>
            <person name="Mansfield S.D."/>
            <person name="Renneckar S."/>
            <person name="Mohn W.W."/>
            <person name="Eltis L.D."/>
        </authorList>
    </citation>
    <scope>NUCLEOTIDE SEQUENCE [LARGE SCALE GENOMIC DNA]</scope>
    <source>
        <strain evidence="1 2">GD02</strain>
    </source>
</reference>
<sequence>MANLTFFDLEEQLASIGATPDEILNHQGLMRDEIEEAALEAGRLREQWRSLPLWDDADVPRIRRDILAERHELNETTTTPTDELRVEQLAEAEIGDELRLTFDRLEVVSPAGDERHSEYLVAFGKPAGAIDSPELRPEKIPALIDELTVIYRQWLDLVAVEGDL</sequence>
<protein>
    <submittedName>
        <fullName evidence="1">Uncharacterized protein</fullName>
    </submittedName>
</protein>
<dbReference type="Proteomes" id="UP001162740">
    <property type="component" value="Chromosome"/>
</dbReference>
<evidence type="ECO:0000313" key="1">
    <source>
        <dbReference type="EMBL" id="UZF45368.1"/>
    </source>
</evidence>
<organism evidence="1 2">
    <name type="scientific">Rhodococcus rhodochrous</name>
    <dbReference type="NCBI Taxonomy" id="1829"/>
    <lineage>
        <taxon>Bacteria</taxon>
        <taxon>Bacillati</taxon>
        <taxon>Actinomycetota</taxon>
        <taxon>Actinomycetes</taxon>
        <taxon>Mycobacteriales</taxon>
        <taxon>Nocardiaceae</taxon>
        <taxon>Rhodococcus</taxon>
    </lineage>
</organism>
<gene>
    <name evidence="1" type="ORF">KUM34_001235</name>
</gene>
<evidence type="ECO:0000313" key="2">
    <source>
        <dbReference type="Proteomes" id="UP001162740"/>
    </source>
</evidence>
<dbReference type="RefSeq" id="WP_229582263.1">
    <property type="nucleotide sequence ID" value="NZ_CP083974.1"/>
</dbReference>